<comment type="pathway">
    <text evidence="1">Nucleotide-sugar biosynthesis; GDP-alpha-D-mannose biosynthesis; GDP-alpha-D-mannose from alpha-D-mannose 1-phosphate (GTP route): step 1/1.</text>
</comment>
<evidence type="ECO:0000256" key="2">
    <source>
        <dbReference type="ARBA" id="ARBA00007274"/>
    </source>
</evidence>
<dbReference type="Pfam" id="PF00483">
    <property type="entry name" value="NTP_transferase"/>
    <property type="match status" value="1"/>
</dbReference>
<dbReference type="Proteomes" id="UP000037460">
    <property type="component" value="Unassembled WGS sequence"/>
</dbReference>
<dbReference type="Gene3D" id="3.90.550.10">
    <property type="entry name" value="Spore Coat Polysaccharide Biosynthesis Protein SpsA, Chain A"/>
    <property type="match status" value="1"/>
</dbReference>
<feature type="domain" description="Nucleotidyl transferase" evidence="5">
    <location>
        <begin position="2"/>
        <end position="227"/>
    </location>
</feature>
<accession>A0A0M0K520</accession>
<gene>
    <name evidence="7" type="ORF">Ctob_010248</name>
</gene>
<evidence type="ECO:0000256" key="4">
    <source>
        <dbReference type="ARBA" id="ARBA00022679"/>
    </source>
</evidence>
<dbReference type="EC" id="2.7.7.13" evidence="3"/>
<dbReference type="AlphaFoldDB" id="A0A0M0K520"/>
<comment type="similarity">
    <text evidence="2">Belongs to the transferase hexapeptide repeat family.</text>
</comment>
<organism evidence="7 8">
    <name type="scientific">Chrysochromulina tobinii</name>
    <dbReference type="NCBI Taxonomy" id="1460289"/>
    <lineage>
        <taxon>Eukaryota</taxon>
        <taxon>Haptista</taxon>
        <taxon>Haptophyta</taxon>
        <taxon>Prymnesiophyceae</taxon>
        <taxon>Prymnesiales</taxon>
        <taxon>Chrysochromulinaceae</taxon>
        <taxon>Chrysochromulina</taxon>
    </lineage>
</organism>
<evidence type="ECO:0000259" key="5">
    <source>
        <dbReference type="Pfam" id="PF00483"/>
    </source>
</evidence>
<dbReference type="InterPro" id="IPR029044">
    <property type="entry name" value="Nucleotide-diphossugar_trans"/>
</dbReference>
<dbReference type="Pfam" id="PF25087">
    <property type="entry name" value="GMPPB_C"/>
    <property type="match status" value="1"/>
</dbReference>
<evidence type="ECO:0000256" key="3">
    <source>
        <dbReference type="ARBA" id="ARBA00012387"/>
    </source>
</evidence>
<evidence type="ECO:0000313" key="8">
    <source>
        <dbReference type="Proteomes" id="UP000037460"/>
    </source>
</evidence>
<protein>
    <recommendedName>
        <fullName evidence="3">mannose-1-phosphate guanylyltransferase</fullName>
        <ecNumber evidence="3">2.7.7.13</ecNumber>
    </recommendedName>
</protein>
<comment type="caution">
    <text evidence="7">The sequence shown here is derived from an EMBL/GenBank/DDBJ whole genome shotgun (WGS) entry which is preliminary data.</text>
</comment>
<sequence>MKGLILVGGLGTQLRPLTLSKPKPLIEFGNQPQLLHHMKMLKHAGVTEVVLAINYRAEIMADFLEKHQDFGVKITLSQETEPLGTAGPLALAQDLLDDGEPFFVLNCDIACEFNMRSLLDFHNAHGKVGTIMVTRMDEPAKYGKSVVVPHETGLVDRFVEHGRTFAGNLINAGVYIFSPTIFQSLSMRSMSMEKEVLPRLAEEEQLYSLRLDGYWMNIKKPPDFLMGTSLYLAYLQHHRPEELATALGEAADGNVVMAESATIGKGCRIGPDVVIGPGCVIEDGVRLARCTLLEGCRVCAHAVVIDSILGWRSTVGCWTRVEGVSVLGEDVHLNDELCINGALILPHKSMDASVFEPQIIM</sequence>
<feature type="domain" description="Mannose-1-phosphate guanyltransferase C-terminal" evidence="6">
    <location>
        <begin position="253"/>
        <end position="360"/>
    </location>
</feature>
<dbReference type="GO" id="GO:0004475">
    <property type="term" value="F:mannose-1-phosphate guanylyltransferase (GTP) activity"/>
    <property type="evidence" value="ECO:0007669"/>
    <property type="project" value="UniProtKB-EC"/>
</dbReference>
<name>A0A0M0K520_9EUKA</name>
<dbReference type="PANTHER" id="PTHR22572">
    <property type="entry name" value="SUGAR-1-PHOSPHATE GUANYL TRANSFERASE"/>
    <property type="match status" value="1"/>
</dbReference>
<evidence type="ECO:0000313" key="7">
    <source>
        <dbReference type="EMBL" id="KOO33458.1"/>
    </source>
</evidence>
<dbReference type="FunFam" id="3.90.550.10:FF:000013">
    <property type="entry name" value="mannose-1-phosphate guanyltransferase beta"/>
    <property type="match status" value="1"/>
</dbReference>
<dbReference type="InterPro" id="IPR005835">
    <property type="entry name" value="NTP_transferase_dom"/>
</dbReference>
<dbReference type="InterPro" id="IPR050486">
    <property type="entry name" value="Mannose-1P_guanyltransferase"/>
</dbReference>
<proteinExistence type="inferred from homology"/>
<dbReference type="OrthoDB" id="1733332at2759"/>
<keyword evidence="8" id="KW-1185">Reference proteome</keyword>
<dbReference type="SUPFAM" id="SSF53448">
    <property type="entry name" value="Nucleotide-diphospho-sugar transferases"/>
    <property type="match status" value="1"/>
</dbReference>
<evidence type="ECO:0000256" key="1">
    <source>
        <dbReference type="ARBA" id="ARBA00004823"/>
    </source>
</evidence>
<dbReference type="EMBL" id="JWZX01001515">
    <property type="protein sequence ID" value="KOO33458.1"/>
    <property type="molecule type" value="Genomic_DNA"/>
</dbReference>
<evidence type="ECO:0000259" key="6">
    <source>
        <dbReference type="Pfam" id="PF25087"/>
    </source>
</evidence>
<dbReference type="InterPro" id="IPR056729">
    <property type="entry name" value="GMPPB_C"/>
</dbReference>
<keyword evidence="4" id="KW-0808">Transferase</keyword>
<reference evidence="8" key="1">
    <citation type="journal article" date="2015" name="PLoS Genet.">
        <title>Genome Sequence and Transcriptome Analyses of Chrysochromulina tobin: Metabolic Tools for Enhanced Algal Fitness in the Prominent Order Prymnesiales (Haptophyceae).</title>
        <authorList>
            <person name="Hovde B.T."/>
            <person name="Deodato C.R."/>
            <person name="Hunsperger H.M."/>
            <person name="Ryken S.A."/>
            <person name="Yost W."/>
            <person name="Jha R.K."/>
            <person name="Patterson J."/>
            <person name="Monnat R.J. Jr."/>
            <person name="Barlow S.B."/>
            <person name="Starkenburg S.R."/>
            <person name="Cattolico R.A."/>
        </authorList>
    </citation>
    <scope>NUCLEOTIDE SEQUENCE</scope>
    <source>
        <strain evidence="8">CCMP291</strain>
    </source>
</reference>
<dbReference type="Gene3D" id="2.160.10.10">
    <property type="entry name" value="Hexapeptide repeat proteins"/>
    <property type="match status" value="1"/>
</dbReference>